<gene>
    <name evidence="11" type="ORF">KC01_LOCUS11494</name>
</gene>
<sequence>MSAPGLSKMSAPGLSKMSAPLSVLVRGERGGREAAVWTRGAEEEREAKREGVRLREDGNGLSVVLKLYSLMLQSGLRGERRGQEGEELSVVLKLFVLSCCSSMMAAKSDGTLKMKKSDVAFTPLHNSEHAGSVLGLHAGAPGGPPEVDFVNGGSCLHTEPQFSLWDALWLLAAVLVYSLDVGTDVWLSVDYFLRREFWWFGLTLFFVVLGSFSVQLFSFRWFVHDFTDSATPCAADCAPLDGNKLLSCSASQADVQGPGPPQRQPCSPKRQSSTTSKTTTVSSEKPPPVSSERPPAVRCCVWGCVSAIHILQLGQLWRYLHTLYLGVRSRRSSAQWQLHWRMLYEFADVSMLHLLATFLESAPQLVLQLRHYVSADYSTALHENTMLFKIQYQGKKKYLKVNGVSYSSFLKEAKQKFGIPDETSVYLLDETGTEVDEDVFGDVVEENPETTWIIAGEHSVTDSPARSFCTDTASVTSQSSDSDAFTSPKRLRHDDSTLEAKELVRNVLEHKPGGERILEEYQQKGEVKDQLRRKLVNILVTDMVEKHGSTPPMPIRTKYAMGIVALFPAFKDPYSKKGYEHFFDEGSNEGYIAWKLKNMQRELGLGKRRSCSSQNTKQRGPEVERLVATAEQLDGDQCLEAVSLLKHSTDEEQIFMKMKQTFQYRQKLIRDPEKSSTVFNVFPRFLNIKGLLLEDFKLLFGEETSSKLLEKWGTSLKTKVIHQAKSLTKTPTLESLISAAEGHPDEHILEWDSDMSSLLLLVYLLPPPPGGKKRAVKIGVREAVDHVIKFHKSGRSLQEATRMTAAASLVSLAWSLASYQKALRESRQDKRSMSYVGVTLQFCWHFFTMAARVITFALFASVFQLYFGLFIVLHWCVMTFWIVHCETHYCVSKWEEIVFDMVVGIIYIFSWFNVKEGRTRYRLSIYYILMLLENTALSTLWYLYRAPTADAFAVPALCLIFSSFFTGVLFMLMYYGFFHPNGPRFGRSPSGQGLDLDPTAHFSTLPHEGATNSLKSNRGGSLSTLERDKPREKVCERDGCPPVFQVRPTAPSTPSSRPHRLEETVIRIDLSRSRYPAWERHVLDRGIRKAVLAVDCTLTPPRLQYKDDALVQERLEYETTL</sequence>
<dbReference type="Pfam" id="PF09815">
    <property type="entry name" value="XK-related"/>
    <property type="match status" value="2"/>
</dbReference>
<keyword evidence="6 9" id="KW-0472">Membrane</keyword>
<evidence type="ECO:0000256" key="3">
    <source>
        <dbReference type="ARBA" id="ARBA00022475"/>
    </source>
</evidence>
<dbReference type="InterPro" id="IPR050895">
    <property type="entry name" value="XK-related_scramblase"/>
</dbReference>
<feature type="region of interest" description="Disordered" evidence="10">
    <location>
        <begin position="1005"/>
        <end position="1031"/>
    </location>
</feature>
<dbReference type="GO" id="GO:0043652">
    <property type="term" value="P:engulfment of apoptotic cell"/>
    <property type="evidence" value="ECO:0007669"/>
    <property type="project" value="TreeGrafter"/>
</dbReference>
<feature type="compositionally biased region" description="Low complexity" evidence="10">
    <location>
        <begin position="267"/>
        <end position="294"/>
    </location>
</feature>
<evidence type="ECO:0000256" key="9">
    <source>
        <dbReference type="RuleBase" id="RU910716"/>
    </source>
</evidence>
<proteinExistence type="inferred from homology"/>
<feature type="transmembrane region" description="Helical" evidence="9">
    <location>
        <begin position="925"/>
        <end position="944"/>
    </location>
</feature>
<dbReference type="Proteomes" id="UP001497482">
    <property type="component" value="Chromosome 14"/>
</dbReference>
<feature type="transmembrane region" description="Helical" evidence="9">
    <location>
        <begin position="865"/>
        <end position="885"/>
    </location>
</feature>
<accession>A0AAV2JWH6</accession>
<evidence type="ECO:0000256" key="2">
    <source>
        <dbReference type="ARBA" id="ARBA00008789"/>
    </source>
</evidence>
<evidence type="ECO:0000256" key="6">
    <source>
        <dbReference type="ARBA" id="ARBA00023136"/>
    </source>
</evidence>
<evidence type="ECO:0000256" key="4">
    <source>
        <dbReference type="ARBA" id="ARBA00022692"/>
    </source>
</evidence>
<keyword evidence="3" id="KW-1003">Cell membrane</keyword>
<feature type="transmembrane region" description="Helical" evidence="9">
    <location>
        <begin position="199"/>
        <end position="223"/>
    </location>
</feature>
<dbReference type="AlphaFoldDB" id="A0AAV2JWH6"/>
<feature type="compositionally biased region" description="Polar residues" evidence="10">
    <location>
        <begin position="1010"/>
        <end position="1024"/>
    </location>
</feature>
<feature type="transmembrane region" description="Helical" evidence="9">
    <location>
        <begin position="835"/>
        <end position="859"/>
    </location>
</feature>
<reference evidence="11 12" key="1">
    <citation type="submission" date="2024-04" db="EMBL/GenBank/DDBJ databases">
        <authorList>
            <person name="Waldvogel A.-M."/>
            <person name="Schoenle A."/>
        </authorList>
    </citation>
    <scope>NUCLEOTIDE SEQUENCE [LARGE SCALE GENOMIC DNA]</scope>
</reference>
<feature type="transmembrane region" description="Helical" evidence="9">
    <location>
        <begin position="897"/>
        <end position="913"/>
    </location>
</feature>
<evidence type="ECO:0000256" key="5">
    <source>
        <dbReference type="ARBA" id="ARBA00022989"/>
    </source>
</evidence>
<keyword evidence="12" id="KW-1185">Reference proteome</keyword>
<evidence type="ECO:0000256" key="7">
    <source>
        <dbReference type="ARBA" id="ARBA00024479"/>
    </source>
</evidence>
<evidence type="ECO:0000313" key="11">
    <source>
        <dbReference type="EMBL" id="CAL1580676.1"/>
    </source>
</evidence>
<feature type="transmembrane region" description="Helical" evidence="9">
    <location>
        <begin position="956"/>
        <end position="977"/>
    </location>
</feature>
<protein>
    <recommendedName>
        <fullName evidence="9">XK-related protein</fullName>
    </recommendedName>
</protein>
<evidence type="ECO:0000256" key="10">
    <source>
        <dbReference type="SAM" id="MobiDB-lite"/>
    </source>
</evidence>
<dbReference type="GO" id="GO:0005886">
    <property type="term" value="C:plasma membrane"/>
    <property type="evidence" value="ECO:0007669"/>
    <property type="project" value="UniProtKB-SubCell"/>
</dbReference>
<comment type="function">
    <text evidence="8">Phospholipid scramblase that promotes phosphatidylserine exposure on apoptotic cell surface. Phosphatidylserine is a specific marker only present at the surface of apoptotic cells and acts as a specific signal for engulfment.</text>
</comment>
<keyword evidence="4 9" id="KW-0812">Transmembrane</keyword>
<keyword evidence="5 9" id="KW-1133">Transmembrane helix</keyword>
<evidence type="ECO:0000313" key="12">
    <source>
        <dbReference type="Proteomes" id="UP001497482"/>
    </source>
</evidence>
<organism evidence="11 12">
    <name type="scientific">Knipowitschia caucasica</name>
    <name type="common">Caucasian dwarf goby</name>
    <name type="synonym">Pomatoschistus caucasicus</name>
    <dbReference type="NCBI Taxonomy" id="637954"/>
    <lineage>
        <taxon>Eukaryota</taxon>
        <taxon>Metazoa</taxon>
        <taxon>Chordata</taxon>
        <taxon>Craniata</taxon>
        <taxon>Vertebrata</taxon>
        <taxon>Euteleostomi</taxon>
        <taxon>Actinopterygii</taxon>
        <taxon>Neopterygii</taxon>
        <taxon>Teleostei</taxon>
        <taxon>Neoteleostei</taxon>
        <taxon>Acanthomorphata</taxon>
        <taxon>Gobiaria</taxon>
        <taxon>Gobiiformes</taxon>
        <taxon>Gobioidei</taxon>
        <taxon>Gobiidae</taxon>
        <taxon>Gobiinae</taxon>
        <taxon>Knipowitschia</taxon>
    </lineage>
</organism>
<feature type="region of interest" description="Disordered" evidence="10">
    <location>
        <begin position="251"/>
        <end position="294"/>
    </location>
</feature>
<name>A0AAV2JWH6_KNICA</name>
<comment type="similarity">
    <text evidence="2 9">Belongs to the XK family.</text>
</comment>
<dbReference type="InterPro" id="IPR018629">
    <property type="entry name" value="XK-rel"/>
</dbReference>
<feature type="transmembrane region" description="Helical" evidence="9">
    <location>
        <begin position="167"/>
        <end position="187"/>
    </location>
</feature>
<evidence type="ECO:0000256" key="1">
    <source>
        <dbReference type="ARBA" id="ARBA00004651"/>
    </source>
</evidence>
<dbReference type="GO" id="GO:1902742">
    <property type="term" value="P:apoptotic process involved in development"/>
    <property type="evidence" value="ECO:0007669"/>
    <property type="project" value="TreeGrafter"/>
</dbReference>
<dbReference type="EMBL" id="OZ035836">
    <property type="protein sequence ID" value="CAL1580676.1"/>
    <property type="molecule type" value="Genomic_DNA"/>
</dbReference>
<dbReference type="GO" id="GO:0070782">
    <property type="term" value="P:phosphatidylserine exposure on apoptotic cell surface"/>
    <property type="evidence" value="ECO:0007669"/>
    <property type="project" value="TreeGrafter"/>
</dbReference>
<dbReference type="PANTHER" id="PTHR16024">
    <property type="entry name" value="XK-RELATED PROTEIN"/>
    <property type="match status" value="1"/>
</dbReference>
<comment type="subcellular location">
    <subcellularLocation>
        <location evidence="1">Cell membrane</location>
        <topology evidence="1">Multi-pass membrane protein</topology>
    </subcellularLocation>
    <subcellularLocation>
        <location evidence="9">Membrane</location>
        <topology evidence="9">Multi-pass membrane protein</topology>
    </subcellularLocation>
</comment>
<dbReference type="PANTHER" id="PTHR16024:SF16">
    <property type="entry name" value="XK-RELATED PROTEIN 4"/>
    <property type="match status" value="1"/>
</dbReference>
<comment type="catalytic activity">
    <reaction evidence="7">
        <text>a 1,2-diacyl-sn-glycero-3-phospho-L-serine(in) = a 1,2-diacyl-sn-glycero-3-phospho-L-serine(out)</text>
        <dbReference type="Rhea" id="RHEA:38663"/>
        <dbReference type="ChEBI" id="CHEBI:57262"/>
    </reaction>
</comment>
<evidence type="ECO:0000256" key="8">
    <source>
        <dbReference type="ARBA" id="ARBA00045305"/>
    </source>
</evidence>